<accession>A0AAD5QAE5</accession>
<evidence type="ECO:0000313" key="2">
    <source>
        <dbReference type="Proteomes" id="UP001209570"/>
    </source>
</evidence>
<proteinExistence type="predicted"/>
<evidence type="ECO:0000313" key="1">
    <source>
        <dbReference type="EMBL" id="KAJ0408624.1"/>
    </source>
</evidence>
<gene>
    <name evidence="1" type="ORF">P43SY_008971</name>
</gene>
<comment type="caution">
    <text evidence="1">The sequence shown here is derived from an EMBL/GenBank/DDBJ whole genome shotgun (WGS) entry which is preliminary data.</text>
</comment>
<keyword evidence="2" id="KW-1185">Reference proteome</keyword>
<sequence length="206" mass="24017">MLPPPPRRRFSKQGGRDAFRGFCMKILRERQGGGYITAEASRLLREAVRKAMQKLPPRQRDLKSLTRKVLARVEFHRITATRLAPFLLDRRRMDANQDQVSCEADADFNEGDEGQDEVQQVSNGEVQQVSNGAIEREGQTYKDHVSGYEYGYKQFLDERYVDGELQVLVEWTPTWEPATNIRLEDLRLYHDGKRDERRERRSSSVE</sequence>
<reference evidence="1" key="1">
    <citation type="submission" date="2021-12" db="EMBL/GenBank/DDBJ databases">
        <title>Prjna785345.</title>
        <authorList>
            <person name="Rujirawat T."/>
            <person name="Krajaejun T."/>
        </authorList>
    </citation>
    <scope>NUCLEOTIDE SEQUENCE</scope>
    <source>
        <strain evidence="1">Pi057C3</strain>
    </source>
</reference>
<dbReference type="AlphaFoldDB" id="A0AAD5QAE5"/>
<organism evidence="1 2">
    <name type="scientific">Pythium insidiosum</name>
    <name type="common">Pythiosis disease agent</name>
    <dbReference type="NCBI Taxonomy" id="114742"/>
    <lineage>
        <taxon>Eukaryota</taxon>
        <taxon>Sar</taxon>
        <taxon>Stramenopiles</taxon>
        <taxon>Oomycota</taxon>
        <taxon>Peronosporomycetes</taxon>
        <taxon>Pythiales</taxon>
        <taxon>Pythiaceae</taxon>
        <taxon>Pythium</taxon>
    </lineage>
</organism>
<protein>
    <submittedName>
        <fullName evidence="1">Uncharacterized protein</fullName>
    </submittedName>
</protein>
<dbReference type="Proteomes" id="UP001209570">
    <property type="component" value="Unassembled WGS sequence"/>
</dbReference>
<name>A0AAD5QAE5_PYTIN</name>
<dbReference type="EMBL" id="JAKCXM010000010">
    <property type="protein sequence ID" value="KAJ0408624.1"/>
    <property type="molecule type" value="Genomic_DNA"/>
</dbReference>